<organism evidence="2">
    <name type="scientific">Anopheles triannulatus</name>
    <dbReference type="NCBI Taxonomy" id="58253"/>
    <lineage>
        <taxon>Eukaryota</taxon>
        <taxon>Metazoa</taxon>
        <taxon>Ecdysozoa</taxon>
        <taxon>Arthropoda</taxon>
        <taxon>Hexapoda</taxon>
        <taxon>Insecta</taxon>
        <taxon>Pterygota</taxon>
        <taxon>Neoptera</taxon>
        <taxon>Endopterygota</taxon>
        <taxon>Diptera</taxon>
        <taxon>Nematocera</taxon>
        <taxon>Culicoidea</taxon>
        <taxon>Culicidae</taxon>
        <taxon>Anophelinae</taxon>
        <taxon>Anopheles</taxon>
    </lineage>
</organism>
<sequence length="100" mass="11318">MPQAVLSLFLRLCLLIMTVGRSVRVISSEHESALIAAQATVSADYVFDLVPKLIRSWATADHNQLTKWRHRRCSGATINSCLDANQHTRPMVALWRKFAR</sequence>
<proteinExistence type="predicted"/>
<protein>
    <submittedName>
        <fullName evidence="2">Putative secreted protein</fullName>
    </submittedName>
</protein>
<name>A0A2M4B4W8_9DIPT</name>
<dbReference type="AlphaFoldDB" id="A0A2M4B4W8"/>
<feature type="chain" id="PRO_5014753250" evidence="1">
    <location>
        <begin position="21"/>
        <end position="100"/>
    </location>
</feature>
<keyword evidence="1" id="KW-0732">Signal</keyword>
<evidence type="ECO:0000256" key="1">
    <source>
        <dbReference type="SAM" id="SignalP"/>
    </source>
</evidence>
<reference evidence="2" key="1">
    <citation type="submission" date="2018-01" db="EMBL/GenBank/DDBJ databases">
        <title>An insight into the sialome of Amazonian anophelines.</title>
        <authorList>
            <person name="Ribeiro J.M."/>
            <person name="Scarpassa V."/>
            <person name="Calvo E."/>
        </authorList>
    </citation>
    <scope>NUCLEOTIDE SEQUENCE</scope>
    <source>
        <tissue evidence="2">Salivary glands</tissue>
    </source>
</reference>
<feature type="signal peptide" evidence="1">
    <location>
        <begin position="1"/>
        <end position="20"/>
    </location>
</feature>
<dbReference type="EMBL" id="GGFK01014782">
    <property type="protein sequence ID" value="MBW48103.1"/>
    <property type="molecule type" value="Transcribed_RNA"/>
</dbReference>
<accession>A0A2M4B4W8</accession>
<evidence type="ECO:0000313" key="2">
    <source>
        <dbReference type="EMBL" id="MBW48103.1"/>
    </source>
</evidence>